<feature type="compositionally biased region" description="Low complexity" evidence="2">
    <location>
        <begin position="444"/>
        <end position="463"/>
    </location>
</feature>
<protein>
    <submittedName>
        <fullName evidence="3">Uncharacterized protein</fullName>
    </submittedName>
</protein>
<accession>A0A6I8TE66</accession>
<dbReference type="InParanoid" id="A0A6I8TE66"/>
<dbReference type="Gene3D" id="1.10.287.1490">
    <property type="match status" value="1"/>
</dbReference>
<keyword evidence="1" id="KW-0175">Coiled coil</keyword>
<sequence>MDSGLGSSSVEDVALAESPAVVPEQEQQQQQRLSCCQTAEGGDCAKCGETRSLDVGLVEELNSVFERRLRIVEEHGNDSHFKIELYEDWVKQLRLVNLDLVGAIKEMQDTCRDRLELMRANYKKNLARLGPQTLQRLENDRSSLVEVIRRACSTGKWDMSGIKLYDITLDQLFGEKADVGGQAPTGTVSSEVPTISVNLEVSSNCQLENPQMDDLQRQLEMKERQIKHLEQLLQEHLPSLGSSANETDPDLRFEGCDIANQPLLQKLRQMIERKDQEIKSLKDKIEEMDIFSQFDSDVSKSLSEFKLEDSDASNRKLLQQLQNLSRVKSEQLDTVVEENEKLRRENGELKSKFNQQSNRDNESLINEIKDHYDKNCRLQQKLNDVERLLRDATSAVTHRKKVIDTLRRDNAELKKSLTISSDPILLRSVSNPSMDTVSTCSSESVTSFGSVRSDSSSNTITSKSHPDRLSSVGTEPPETDQLQRLRAELGTVSEQLRKFQQTKQAQDDIIAEQNARFDATESELKVLRKDYENNQRKLFHMQTEIKRLITEINNNLKEHPKLPSSIEKFITQPELYDTNLGRAQETLVLDLLKQYLDAIVKRYNIITKERHDLCRVVDDAKQQINDLQQEKEHCDYQIAQLTSELRAASSQVSVDTDEKETSIDSDIMPVDNDILQANETLSAQRMRMQTVLRDISAEIAYLIGKNLSSDSISTLSELDATPLHLLIVDLKKEIESKDQVLAGRQRYIDQLEQDVLVHQKELHRLKLCQERVDADRIGCEKRITNLQRALQDHDGTISALKEQNVELQQHLEDMKDTLQTYKESIRRLGDEKANLEEECKNQLITISNLRTALEETKRNGSSSVANLQEVIESLHSEVTLLGEQLNQSFRENLSKDNELDHYRDSNLHLRCQITDLTRDLNDLKDIAMLVDVRRELEEQKQRHLTQIKNEMNGLQSQMVELKNEIDSRQRDCSYLTYFRDKCAELTFGLNIQEMEHQQELQRMRSDIEALSAQLVDSNETSIQHEQLVRESNSLQNTILELSNQNEILQKAILSYQDEVEQLQQELSASKFQFTNLNQELENLKTLCSEKDSKIISINSEREKLQGDLNLHKRMCKCGFNTNLKERSKTPVSHSLQKQVVQKTLEATKASDALKQRTADFKRLENQYVEERIRLTEQTTELFTQIGKLKGQNSNLEQSLFDKEQMIDRLRQSLQEVRENLVAKSQIAQTMEAKNASLSQAWEKYREDSTAREKKLAEELNTIKRNSQKQRNQLQQCEHQLAWHREELEKLRGKAEILLKERDTLRQDTEDLGNKLSSFAGEKSALCEVLKKLQDDLSLKTGRLAEVEDNYRKLNHAYQNLKTYNEDLTKQYQTARKHLENYKELVEFKRQTINTVKLARKCAEESRQRERDYEQKVADQKRIIGHLEEDRVKLMEKMQDYHRDSLILNRRLEHYQQAYDDSRSSLSTSLHQTFYPSEANKLIRSSSDPNCKESDELLRRLQYTKDRIHRTREFWYQGIKEILPPRDGS</sequence>
<feature type="coiled-coil region" evidence="1">
    <location>
        <begin position="783"/>
        <end position="852"/>
    </location>
</feature>
<name>A0A6I8TE66_AEDAE</name>
<evidence type="ECO:0000313" key="4">
    <source>
        <dbReference type="Proteomes" id="UP000008820"/>
    </source>
</evidence>
<dbReference type="EnsemblMetazoa" id="AAEL007180-RB">
    <property type="protein sequence ID" value="AAEL007180-PB"/>
    <property type="gene ID" value="AAEL007180"/>
</dbReference>
<feature type="compositionally biased region" description="Polar residues" evidence="2">
    <location>
        <begin position="1"/>
        <end position="10"/>
    </location>
</feature>
<dbReference type="Proteomes" id="UP000008820">
    <property type="component" value="Chromosome 2"/>
</dbReference>
<dbReference type="PANTHER" id="PTHR45615">
    <property type="entry name" value="MYOSIN HEAVY CHAIN, NON-MUSCLE"/>
    <property type="match status" value="1"/>
</dbReference>
<feature type="coiled-coil region" evidence="1">
    <location>
        <begin position="482"/>
        <end position="537"/>
    </location>
</feature>
<dbReference type="OrthoDB" id="6350415at2759"/>
<feature type="coiled-coil region" evidence="1">
    <location>
        <begin position="610"/>
        <end position="644"/>
    </location>
</feature>
<feature type="region of interest" description="Disordered" evidence="2">
    <location>
        <begin position="444"/>
        <end position="479"/>
    </location>
</feature>
<organism evidence="3 4">
    <name type="scientific">Aedes aegypti</name>
    <name type="common">Yellowfever mosquito</name>
    <name type="synonym">Culex aegypti</name>
    <dbReference type="NCBI Taxonomy" id="7159"/>
    <lineage>
        <taxon>Eukaryota</taxon>
        <taxon>Metazoa</taxon>
        <taxon>Ecdysozoa</taxon>
        <taxon>Arthropoda</taxon>
        <taxon>Hexapoda</taxon>
        <taxon>Insecta</taxon>
        <taxon>Pterygota</taxon>
        <taxon>Neoptera</taxon>
        <taxon>Endopterygota</taxon>
        <taxon>Diptera</taxon>
        <taxon>Nematocera</taxon>
        <taxon>Culicoidea</taxon>
        <taxon>Culicidae</taxon>
        <taxon>Culicinae</taxon>
        <taxon>Aedini</taxon>
        <taxon>Aedes</taxon>
        <taxon>Stegomyia</taxon>
    </lineage>
</organism>
<evidence type="ECO:0000256" key="1">
    <source>
        <dbReference type="SAM" id="Coils"/>
    </source>
</evidence>
<dbReference type="PANTHER" id="PTHR45615:SF80">
    <property type="entry name" value="GRIP DOMAIN-CONTAINING PROTEIN"/>
    <property type="match status" value="1"/>
</dbReference>
<feature type="coiled-coil region" evidence="1">
    <location>
        <begin position="1160"/>
        <end position="1384"/>
    </location>
</feature>
<proteinExistence type="predicted"/>
<reference evidence="3" key="2">
    <citation type="submission" date="2020-05" db="UniProtKB">
        <authorList>
            <consortium name="EnsemblMetazoa"/>
        </authorList>
    </citation>
    <scope>IDENTIFICATION</scope>
    <source>
        <strain evidence="3">LVP_AGWG</strain>
    </source>
</reference>
<evidence type="ECO:0000256" key="2">
    <source>
        <dbReference type="SAM" id="MobiDB-lite"/>
    </source>
</evidence>
<feature type="region of interest" description="Disordered" evidence="2">
    <location>
        <begin position="1"/>
        <end position="25"/>
    </location>
</feature>
<keyword evidence="4" id="KW-1185">Reference proteome</keyword>
<evidence type="ECO:0000313" key="3">
    <source>
        <dbReference type="EnsemblMetazoa" id="AAEL007180-PB"/>
    </source>
</evidence>
<feature type="coiled-coil region" evidence="1">
    <location>
        <begin position="933"/>
        <end position="1079"/>
    </location>
</feature>
<gene>
    <name evidence="3" type="primary">5568871</name>
</gene>
<feature type="coiled-coil region" evidence="1">
    <location>
        <begin position="264"/>
        <end position="374"/>
    </location>
</feature>
<reference evidence="3 4" key="1">
    <citation type="submission" date="2017-06" db="EMBL/GenBank/DDBJ databases">
        <title>Aedes aegypti genome working group (AGWG) sequencing and assembly.</title>
        <authorList>
            <consortium name="Aedes aegypti Genome Working Group (AGWG)"/>
            <person name="Matthews B.J."/>
        </authorList>
    </citation>
    <scope>NUCLEOTIDE SEQUENCE [LARGE SCALE GENOMIC DNA]</scope>
    <source>
        <strain evidence="3 4">LVP_AGWG</strain>
    </source>
</reference>